<evidence type="ECO:0000313" key="7">
    <source>
        <dbReference type="Proteomes" id="UP000708298"/>
    </source>
</evidence>
<dbReference type="InterPro" id="IPR005119">
    <property type="entry name" value="LysR_subst-bd"/>
</dbReference>
<dbReference type="PRINTS" id="PR00039">
    <property type="entry name" value="HTHLYSR"/>
</dbReference>
<dbReference type="Proteomes" id="UP000708298">
    <property type="component" value="Unassembled WGS sequence"/>
</dbReference>
<dbReference type="RefSeq" id="WP_227319876.1">
    <property type="nucleotide sequence ID" value="NZ_JAESVB010000001.1"/>
</dbReference>
<keyword evidence="3" id="KW-0238">DNA-binding</keyword>
<gene>
    <name evidence="6" type="ORF">ASILVAE211_03455</name>
</gene>
<keyword evidence="2" id="KW-0805">Transcription regulation</keyword>
<dbReference type="GO" id="GO:0032993">
    <property type="term" value="C:protein-DNA complex"/>
    <property type="evidence" value="ECO:0007669"/>
    <property type="project" value="TreeGrafter"/>
</dbReference>
<dbReference type="InterPro" id="IPR036390">
    <property type="entry name" value="WH_DNA-bd_sf"/>
</dbReference>
<evidence type="ECO:0000256" key="3">
    <source>
        <dbReference type="ARBA" id="ARBA00023125"/>
    </source>
</evidence>
<protein>
    <submittedName>
        <fullName evidence="6">LysR family transcriptional regulator</fullName>
    </submittedName>
</protein>
<evidence type="ECO:0000256" key="4">
    <source>
        <dbReference type="ARBA" id="ARBA00023163"/>
    </source>
</evidence>
<dbReference type="Pfam" id="PF00126">
    <property type="entry name" value="HTH_1"/>
    <property type="match status" value="1"/>
</dbReference>
<sequence length="294" mass="32017">MELRHIRYFLAVAEERNFTRAAARLGIGQPPLSQQIRQLETELGAPLFHRLPHGAELTESGRAFLVEAESVIAAAERARVAAQRAARGEAGLLTLGLTGSAAFHPIVTRTIRNFRRRYPKVQVVLEELNTMRLLEMLRREELDAIFLRPGLEELEGLHLHRLPDEPMVAAIPKAHPLAKARSITLAGLAQEPLILFPPAIGLSLYHEVLSACRMAGFDPITSQIAPQISSGLALVAAELGIAIVPQSIAAIGVPGIAYRRITDVVPVARLALATRMGREPALLRNLIQTLNGAL</sequence>
<evidence type="ECO:0000259" key="5">
    <source>
        <dbReference type="PROSITE" id="PS50931"/>
    </source>
</evidence>
<dbReference type="Pfam" id="PF03466">
    <property type="entry name" value="LysR_substrate"/>
    <property type="match status" value="1"/>
</dbReference>
<name>A0A963YP88_9PROT</name>
<dbReference type="PANTHER" id="PTHR30346:SF30">
    <property type="entry name" value="SMALL NEUTRAL PROTEASE REGULATORY PROTEIN"/>
    <property type="match status" value="1"/>
</dbReference>
<evidence type="ECO:0000256" key="1">
    <source>
        <dbReference type="ARBA" id="ARBA00009437"/>
    </source>
</evidence>
<keyword evidence="4" id="KW-0804">Transcription</keyword>
<evidence type="ECO:0000313" key="6">
    <source>
        <dbReference type="EMBL" id="MCB8874227.1"/>
    </source>
</evidence>
<dbReference type="SUPFAM" id="SSF53850">
    <property type="entry name" value="Periplasmic binding protein-like II"/>
    <property type="match status" value="1"/>
</dbReference>
<dbReference type="EMBL" id="JAESVB010000001">
    <property type="protein sequence ID" value="MCB8874227.1"/>
    <property type="molecule type" value="Genomic_DNA"/>
</dbReference>
<feature type="domain" description="HTH lysR-type" evidence="5">
    <location>
        <begin position="1"/>
        <end position="58"/>
    </location>
</feature>
<dbReference type="CDD" id="cd08451">
    <property type="entry name" value="PBP2_BudR"/>
    <property type="match status" value="1"/>
</dbReference>
<dbReference type="AlphaFoldDB" id="A0A963YP88"/>
<reference evidence="6" key="1">
    <citation type="journal article" date="2021" name="Microorganisms">
        <title>Acidisoma silvae sp. nov. and Acidisomacellulosilytica sp. nov., Two Acidophilic Bacteria Isolated from Decaying Wood, Hydrolyzing Cellulose and Producing Poly-3-hydroxybutyrate.</title>
        <authorList>
            <person name="Mieszkin S."/>
            <person name="Pouder E."/>
            <person name="Uroz S."/>
            <person name="Simon-Colin C."/>
            <person name="Alain K."/>
        </authorList>
    </citation>
    <scope>NUCLEOTIDE SEQUENCE</scope>
    <source>
        <strain evidence="6">HW T2.11</strain>
    </source>
</reference>
<dbReference type="FunFam" id="1.10.10.10:FF:000001">
    <property type="entry name" value="LysR family transcriptional regulator"/>
    <property type="match status" value="1"/>
</dbReference>
<accession>A0A963YP88</accession>
<dbReference type="GO" id="GO:0003677">
    <property type="term" value="F:DNA binding"/>
    <property type="evidence" value="ECO:0007669"/>
    <property type="project" value="UniProtKB-KW"/>
</dbReference>
<dbReference type="InterPro" id="IPR036388">
    <property type="entry name" value="WH-like_DNA-bd_sf"/>
</dbReference>
<organism evidence="6 7">
    <name type="scientific">Acidisoma silvae</name>
    <dbReference type="NCBI Taxonomy" id="2802396"/>
    <lineage>
        <taxon>Bacteria</taxon>
        <taxon>Pseudomonadati</taxon>
        <taxon>Pseudomonadota</taxon>
        <taxon>Alphaproteobacteria</taxon>
        <taxon>Acetobacterales</taxon>
        <taxon>Acidocellaceae</taxon>
        <taxon>Acidisoma</taxon>
    </lineage>
</organism>
<dbReference type="GO" id="GO:0003700">
    <property type="term" value="F:DNA-binding transcription factor activity"/>
    <property type="evidence" value="ECO:0007669"/>
    <property type="project" value="InterPro"/>
</dbReference>
<proteinExistence type="inferred from homology"/>
<keyword evidence="7" id="KW-1185">Reference proteome</keyword>
<evidence type="ECO:0000256" key="2">
    <source>
        <dbReference type="ARBA" id="ARBA00023015"/>
    </source>
</evidence>
<dbReference type="InterPro" id="IPR000847">
    <property type="entry name" value="LysR_HTH_N"/>
</dbReference>
<dbReference type="SUPFAM" id="SSF46785">
    <property type="entry name" value="Winged helix' DNA-binding domain"/>
    <property type="match status" value="1"/>
</dbReference>
<dbReference type="Gene3D" id="3.40.190.10">
    <property type="entry name" value="Periplasmic binding protein-like II"/>
    <property type="match status" value="2"/>
</dbReference>
<dbReference type="PANTHER" id="PTHR30346">
    <property type="entry name" value="TRANSCRIPTIONAL DUAL REGULATOR HCAR-RELATED"/>
    <property type="match status" value="1"/>
</dbReference>
<dbReference type="InterPro" id="IPR037410">
    <property type="entry name" value="BudR_PBP2"/>
</dbReference>
<dbReference type="Gene3D" id="1.10.10.10">
    <property type="entry name" value="Winged helix-like DNA-binding domain superfamily/Winged helix DNA-binding domain"/>
    <property type="match status" value="1"/>
</dbReference>
<comment type="caution">
    <text evidence="6">The sequence shown here is derived from an EMBL/GenBank/DDBJ whole genome shotgun (WGS) entry which is preliminary data.</text>
</comment>
<comment type="similarity">
    <text evidence="1">Belongs to the LysR transcriptional regulatory family.</text>
</comment>
<reference evidence="6" key="2">
    <citation type="submission" date="2021-01" db="EMBL/GenBank/DDBJ databases">
        <authorList>
            <person name="Mieszkin S."/>
            <person name="Pouder E."/>
            <person name="Alain K."/>
        </authorList>
    </citation>
    <scope>NUCLEOTIDE SEQUENCE</scope>
    <source>
        <strain evidence="6">HW T2.11</strain>
    </source>
</reference>
<dbReference type="PROSITE" id="PS50931">
    <property type="entry name" value="HTH_LYSR"/>
    <property type="match status" value="1"/>
</dbReference>